<keyword evidence="3" id="KW-0249">Electron transport</keyword>
<keyword evidence="5" id="KW-0676">Redox-active center</keyword>
<feature type="compositionally biased region" description="Low complexity" evidence="6">
    <location>
        <begin position="34"/>
        <end position="45"/>
    </location>
</feature>
<organism evidence="8">
    <name type="scientific">Cacopsylla melanoneura</name>
    <dbReference type="NCBI Taxonomy" id="428564"/>
    <lineage>
        <taxon>Eukaryota</taxon>
        <taxon>Metazoa</taxon>
        <taxon>Ecdysozoa</taxon>
        <taxon>Arthropoda</taxon>
        <taxon>Hexapoda</taxon>
        <taxon>Insecta</taxon>
        <taxon>Pterygota</taxon>
        <taxon>Neoptera</taxon>
        <taxon>Paraneoptera</taxon>
        <taxon>Hemiptera</taxon>
        <taxon>Sternorrhyncha</taxon>
        <taxon>Psylloidea</taxon>
        <taxon>Psyllidae</taxon>
        <taxon>Psyllinae</taxon>
        <taxon>Cacopsylla</taxon>
    </lineage>
</organism>
<dbReference type="GO" id="GO:0015035">
    <property type="term" value="F:protein-disulfide reductase activity"/>
    <property type="evidence" value="ECO:0007669"/>
    <property type="project" value="InterPro"/>
</dbReference>
<evidence type="ECO:0000256" key="2">
    <source>
        <dbReference type="ARBA" id="ARBA00022448"/>
    </source>
</evidence>
<reference evidence="8" key="1">
    <citation type="submission" date="2021-05" db="EMBL/GenBank/DDBJ databases">
        <authorList>
            <person name="Alioto T."/>
            <person name="Alioto T."/>
            <person name="Gomez Garrido J."/>
        </authorList>
    </citation>
    <scope>NUCLEOTIDE SEQUENCE</scope>
</reference>
<keyword evidence="2" id="KW-0813">Transport</keyword>
<dbReference type="GO" id="GO:0005739">
    <property type="term" value="C:mitochondrion"/>
    <property type="evidence" value="ECO:0007669"/>
    <property type="project" value="TreeGrafter"/>
</dbReference>
<feature type="region of interest" description="Disordered" evidence="6">
    <location>
        <begin position="160"/>
        <end position="181"/>
    </location>
</feature>
<sequence>MSTVENTTNTFNEMMTCNNNLQQKNDKDSTVVKSSRPPSRTSNRNQESPTGKRDKSGVNACFHIQDRQDFETKVEKASTPVIIDFHATWCDPCKTLAPRLETLIQRMNGKVQLAKVDIDEMTDLAMDYNISSVPVLIKMKDGKEQDRMVGLQNTARLEAFIESSSSEEDDERNDKEEQNAD</sequence>
<dbReference type="SUPFAM" id="SSF52833">
    <property type="entry name" value="Thioredoxin-like"/>
    <property type="match status" value="1"/>
</dbReference>
<dbReference type="Gene3D" id="3.40.30.10">
    <property type="entry name" value="Glutaredoxin"/>
    <property type="match status" value="1"/>
</dbReference>
<feature type="region of interest" description="Disordered" evidence="6">
    <location>
        <begin position="18"/>
        <end position="58"/>
    </location>
</feature>
<dbReference type="NCBIfam" id="TIGR01068">
    <property type="entry name" value="thioredoxin"/>
    <property type="match status" value="1"/>
</dbReference>
<evidence type="ECO:0000256" key="6">
    <source>
        <dbReference type="SAM" id="MobiDB-lite"/>
    </source>
</evidence>
<evidence type="ECO:0000256" key="4">
    <source>
        <dbReference type="ARBA" id="ARBA00023157"/>
    </source>
</evidence>
<evidence type="ECO:0000313" key="8">
    <source>
        <dbReference type="EMBL" id="CAG6751119.1"/>
    </source>
</evidence>
<evidence type="ECO:0000256" key="3">
    <source>
        <dbReference type="ARBA" id="ARBA00022982"/>
    </source>
</evidence>
<dbReference type="AlphaFoldDB" id="A0A8D8ZQ22"/>
<dbReference type="GO" id="GO:0045454">
    <property type="term" value="P:cell redox homeostasis"/>
    <property type="evidence" value="ECO:0007669"/>
    <property type="project" value="TreeGrafter"/>
</dbReference>
<dbReference type="EMBL" id="HBUF01528912">
    <property type="protein sequence ID" value="CAG6751119.1"/>
    <property type="molecule type" value="Transcribed_RNA"/>
</dbReference>
<dbReference type="PANTHER" id="PTHR43601">
    <property type="entry name" value="THIOREDOXIN, MITOCHONDRIAL"/>
    <property type="match status" value="1"/>
</dbReference>
<proteinExistence type="inferred from homology"/>
<protein>
    <submittedName>
        <fullName evidence="8">Thioredoxin, mitochondrial</fullName>
    </submittedName>
</protein>
<dbReference type="FunFam" id="3.40.30.10:FF:000001">
    <property type="entry name" value="Thioredoxin"/>
    <property type="match status" value="1"/>
</dbReference>
<dbReference type="EMBL" id="HBUF01528913">
    <property type="protein sequence ID" value="CAG6751120.1"/>
    <property type="molecule type" value="Transcribed_RNA"/>
</dbReference>
<dbReference type="InterPro" id="IPR013766">
    <property type="entry name" value="Thioredoxin_domain"/>
</dbReference>
<dbReference type="InterPro" id="IPR005746">
    <property type="entry name" value="Thioredoxin"/>
</dbReference>
<dbReference type="Pfam" id="PF00085">
    <property type="entry name" value="Thioredoxin"/>
    <property type="match status" value="1"/>
</dbReference>
<dbReference type="CDD" id="cd02947">
    <property type="entry name" value="TRX_family"/>
    <property type="match status" value="1"/>
</dbReference>
<evidence type="ECO:0000256" key="5">
    <source>
        <dbReference type="ARBA" id="ARBA00023284"/>
    </source>
</evidence>
<dbReference type="PANTHER" id="PTHR43601:SF3">
    <property type="entry name" value="THIOREDOXIN, MITOCHONDRIAL"/>
    <property type="match status" value="1"/>
</dbReference>
<feature type="compositionally biased region" description="Basic and acidic residues" evidence="6">
    <location>
        <begin position="172"/>
        <end position="181"/>
    </location>
</feature>
<accession>A0A8D8ZQ22</accession>
<dbReference type="PROSITE" id="PS51352">
    <property type="entry name" value="THIOREDOXIN_2"/>
    <property type="match status" value="1"/>
</dbReference>
<keyword evidence="4" id="KW-1015">Disulfide bond</keyword>
<dbReference type="InterPro" id="IPR036249">
    <property type="entry name" value="Thioredoxin-like_sf"/>
</dbReference>
<evidence type="ECO:0000256" key="1">
    <source>
        <dbReference type="ARBA" id="ARBA00008987"/>
    </source>
</evidence>
<name>A0A8D8ZQ22_9HEMI</name>
<feature type="domain" description="Thioredoxin" evidence="7">
    <location>
        <begin position="35"/>
        <end position="166"/>
    </location>
</feature>
<evidence type="ECO:0000259" key="7">
    <source>
        <dbReference type="PROSITE" id="PS51352"/>
    </source>
</evidence>
<comment type="similarity">
    <text evidence="1">Belongs to the thioredoxin family.</text>
</comment>